<dbReference type="GO" id="GO:0004765">
    <property type="term" value="F:shikimate kinase activity"/>
    <property type="evidence" value="ECO:0007669"/>
    <property type="project" value="UniProtKB-UniRule"/>
</dbReference>
<keyword evidence="4 11" id="KW-0028">Amino-acid biosynthesis</keyword>
<dbReference type="CDD" id="cd00464">
    <property type="entry name" value="SK"/>
    <property type="match status" value="1"/>
</dbReference>
<evidence type="ECO:0000256" key="4">
    <source>
        <dbReference type="ARBA" id="ARBA00022605"/>
    </source>
</evidence>
<keyword evidence="11" id="KW-0963">Cytoplasm</keyword>
<keyword evidence="11" id="KW-0479">Metal-binding</keyword>
<evidence type="ECO:0000313" key="13">
    <source>
        <dbReference type="Proteomes" id="UP000199300"/>
    </source>
</evidence>
<dbReference type="RefSeq" id="WP_091494023.1">
    <property type="nucleotide sequence ID" value="NZ_FODJ01000001.1"/>
</dbReference>
<dbReference type="SUPFAM" id="SSF52540">
    <property type="entry name" value="P-loop containing nucleoside triphosphate hydrolases"/>
    <property type="match status" value="1"/>
</dbReference>
<keyword evidence="13" id="KW-1185">Reference proteome</keyword>
<protein>
    <recommendedName>
        <fullName evidence="3 11">Shikimate kinase</fullName>
        <shortName evidence="11">SK</shortName>
        <ecNumber evidence="3 11">2.7.1.71</ecNumber>
    </recommendedName>
</protein>
<dbReference type="GO" id="GO:0000287">
    <property type="term" value="F:magnesium ion binding"/>
    <property type="evidence" value="ECO:0007669"/>
    <property type="project" value="UniProtKB-UniRule"/>
</dbReference>
<dbReference type="PROSITE" id="PS01128">
    <property type="entry name" value="SHIKIMATE_KINASE"/>
    <property type="match status" value="1"/>
</dbReference>
<dbReference type="HAMAP" id="MF_00109">
    <property type="entry name" value="Shikimate_kinase"/>
    <property type="match status" value="1"/>
</dbReference>
<evidence type="ECO:0000256" key="5">
    <source>
        <dbReference type="ARBA" id="ARBA00022679"/>
    </source>
</evidence>
<comment type="subunit">
    <text evidence="11">Monomer.</text>
</comment>
<name>A0A1H8HDE7_9BACI</name>
<evidence type="ECO:0000256" key="11">
    <source>
        <dbReference type="HAMAP-Rule" id="MF_00109"/>
    </source>
</evidence>
<dbReference type="GO" id="GO:0009073">
    <property type="term" value="P:aromatic amino acid family biosynthetic process"/>
    <property type="evidence" value="ECO:0007669"/>
    <property type="project" value="UniProtKB-KW"/>
</dbReference>
<dbReference type="PANTHER" id="PTHR21087:SF16">
    <property type="entry name" value="SHIKIMATE KINASE 1, CHLOROPLASTIC"/>
    <property type="match status" value="1"/>
</dbReference>
<comment type="cofactor">
    <cofactor evidence="11">
        <name>Mg(2+)</name>
        <dbReference type="ChEBI" id="CHEBI:18420"/>
    </cofactor>
    <text evidence="11">Binds 1 Mg(2+) ion per subunit.</text>
</comment>
<dbReference type="PRINTS" id="PR01100">
    <property type="entry name" value="SHIKIMTKNASE"/>
</dbReference>
<dbReference type="EMBL" id="FODJ01000001">
    <property type="protein sequence ID" value="SEN54292.1"/>
    <property type="molecule type" value="Genomic_DNA"/>
</dbReference>
<keyword evidence="7 11" id="KW-0418">Kinase</keyword>
<proteinExistence type="inferred from homology"/>
<evidence type="ECO:0000256" key="10">
    <source>
        <dbReference type="ARBA" id="ARBA00048567"/>
    </source>
</evidence>
<dbReference type="InterPro" id="IPR031322">
    <property type="entry name" value="Shikimate/glucono_kinase"/>
</dbReference>
<dbReference type="InterPro" id="IPR000623">
    <property type="entry name" value="Shikimate_kinase/TSH1"/>
</dbReference>
<evidence type="ECO:0000256" key="2">
    <source>
        <dbReference type="ARBA" id="ARBA00006997"/>
    </source>
</evidence>
<dbReference type="GO" id="GO:0005524">
    <property type="term" value="F:ATP binding"/>
    <property type="evidence" value="ECO:0007669"/>
    <property type="project" value="UniProtKB-UniRule"/>
</dbReference>
<comment type="caution">
    <text evidence="11">Lacks conserved residue(s) required for the propagation of feature annotation.</text>
</comment>
<feature type="binding site" evidence="11">
    <location>
        <position position="78"/>
    </location>
    <ligand>
        <name>substrate</name>
    </ligand>
</feature>
<dbReference type="GO" id="GO:0008652">
    <property type="term" value="P:amino acid biosynthetic process"/>
    <property type="evidence" value="ECO:0007669"/>
    <property type="project" value="UniProtKB-KW"/>
</dbReference>
<feature type="binding site" evidence="11">
    <location>
        <position position="33"/>
    </location>
    <ligand>
        <name>substrate</name>
    </ligand>
</feature>
<keyword evidence="8 11" id="KW-0067">ATP-binding</keyword>
<comment type="catalytic activity">
    <reaction evidence="10 11">
        <text>shikimate + ATP = 3-phosphoshikimate + ADP + H(+)</text>
        <dbReference type="Rhea" id="RHEA:13121"/>
        <dbReference type="ChEBI" id="CHEBI:15378"/>
        <dbReference type="ChEBI" id="CHEBI:30616"/>
        <dbReference type="ChEBI" id="CHEBI:36208"/>
        <dbReference type="ChEBI" id="CHEBI:145989"/>
        <dbReference type="ChEBI" id="CHEBI:456216"/>
        <dbReference type="EC" id="2.7.1.71"/>
    </reaction>
</comment>
<keyword evidence="6 11" id="KW-0547">Nucleotide-binding</keyword>
<feature type="binding site" evidence="11">
    <location>
        <begin position="11"/>
        <end position="16"/>
    </location>
    <ligand>
        <name>ATP</name>
        <dbReference type="ChEBI" id="CHEBI:30616"/>
    </ligand>
</feature>
<accession>A0A1H8HDE7</accession>
<evidence type="ECO:0000256" key="3">
    <source>
        <dbReference type="ARBA" id="ARBA00012154"/>
    </source>
</evidence>
<dbReference type="AlphaFoldDB" id="A0A1H8HDE7"/>
<keyword evidence="11" id="KW-0460">Magnesium</keyword>
<gene>
    <name evidence="11" type="primary">aroK</name>
    <name evidence="12" type="ORF">SAMN04488134_101318</name>
</gene>
<dbReference type="OrthoDB" id="9800332at2"/>
<comment type="pathway">
    <text evidence="1 11">Metabolic intermediate biosynthesis; chorismate biosynthesis; chorismate from D-erythrose 4-phosphate and phosphoenolpyruvate: step 5/7.</text>
</comment>
<evidence type="ECO:0000256" key="7">
    <source>
        <dbReference type="ARBA" id="ARBA00022777"/>
    </source>
</evidence>
<dbReference type="UniPathway" id="UPA00053">
    <property type="reaction ID" value="UER00088"/>
</dbReference>
<feature type="binding site" evidence="11">
    <location>
        <position position="15"/>
    </location>
    <ligand>
        <name>Mg(2+)</name>
        <dbReference type="ChEBI" id="CHEBI:18420"/>
    </ligand>
</feature>
<feature type="binding site" evidence="11">
    <location>
        <position position="57"/>
    </location>
    <ligand>
        <name>substrate</name>
    </ligand>
</feature>
<dbReference type="EC" id="2.7.1.71" evidence="3 11"/>
<dbReference type="STRING" id="872970.SAMN04488134_101318"/>
<reference evidence="12 13" key="1">
    <citation type="submission" date="2016-10" db="EMBL/GenBank/DDBJ databases">
        <authorList>
            <person name="de Groot N.N."/>
        </authorList>
    </citation>
    <scope>NUCLEOTIDE SEQUENCE [LARGE SCALE GENOMIC DNA]</scope>
    <source>
        <strain evidence="12 13">CGMCC 1.10434</strain>
    </source>
</reference>
<feature type="binding site" evidence="11">
    <location>
        <position position="115"/>
    </location>
    <ligand>
        <name>ATP</name>
        <dbReference type="ChEBI" id="CHEBI:30616"/>
    </ligand>
</feature>
<organism evidence="12 13">
    <name type="scientific">Amphibacillus marinus</name>
    <dbReference type="NCBI Taxonomy" id="872970"/>
    <lineage>
        <taxon>Bacteria</taxon>
        <taxon>Bacillati</taxon>
        <taxon>Bacillota</taxon>
        <taxon>Bacilli</taxon>
        <taxon>Bacillales</taxon>
        <taxon>Bacillaceae</taxon>
        <taxon>Amphibacillus</taxon>
    </lineage>
</organism>
<feature type="binding site" evidence="11">
    <location>
        <position position="132"/>
    </location>
    <ligand>
        <name>substrate</name>
    </ligand>
</feature>
<comment type="similarity">
    <text evidence="2 11">Belongs to the shikimate kinase family.</text>
</comment>
<dbReference type="InterPro" id="IPR027417">
    <property type="entry name" value="P-loop_NTPase"/>
</dbReference>
<evidence type="ECO:0000313" key="12">
    <source>
        <dbReference type="EMBL" id="SEN54292.1"/>
    </source>
</evidence>
<dbReference type="Gene3D" id="3.40.50.300">
    <property type="entry name" value="P-loop containing nucleotide triphosphate hydrolases"/>
    <property type="match status" value="1"/>
</dbReference>
<dbReference type="GO" id="GO:0005829">
    <property type="term" value="C:cytosol"/>
    <property type="evidence" value="ECO:0007669"/>
    <property type="project" value="TreeGrafter"/>
</dbReference>
<evidence type="ECO:0000256" key="6">
    <source>
        <dbReference type="ARBA" id="ARBA00022741"/>
    </source>
</evidence>
<evidence type="ECO:0000256" key="1">
    <source>
        <dbReference type="ARBA" id="ARBA00004842"/>
    </source>
</evidence>
<evidence type="ECO:0000256" key="8">
    <source>
        <dbReference type="ARBA" id="ARBA00022840"/>
    </source>
</evidence>
<dbReference type="Proteomes" id="UP000199300">
    <property type="component" value="Unassembled WGS sequence"/>
</dbReference>
<dbReference type="GO" id="GO:0009423">
    <property type="term" value="P:chorismate biosynthetic process"/>
    <property type="evidence" value="ECO:0007669"/>
    <property type="project" value="UniProtKB-UniRule"/>
</dbReference>
<dbReference type="Pfam" id="PF01202">
    <property type="entry name" value="SKI"/>
    <property type="match status" value="1"/>
</dbReference>
<comment type="function">
    <text evidence="11">Catalyzes the specific phosphorylation of the 3-hydroxyl group of shikimic acid using ATP as a cosubstrate.</text>
</comment>
<keyword evidence="9 11" id="KW-0057">Aromatic amino acid biosynthesis</keyword>
<keyword evidence="5 11" id="KW-0808">Transferase</keyword>
<evidence type="ECO:0000256" key="9">
    <source>
        <dbReference type="ARBA" id="ARBA00023141"/>
    </source>
</evidence>
<comment type="subcellular location">
    <subcellularLocation>
        <location evidence="11">Cytoplasm</location>
    </subcellularLocation>
</comment>
<dbReference type="InterPro" id="IPR023000">
    <property type="entry name" value="Shikimate_kinase_CS"/>
</dbReference>
<sequence length="167" mass="19161">MKTFYIIGFMGSGKTTIGMALARTLSIDFVDTDELIKIKTGKDIKDIFASEGEQAFREYERDVLLHTPARHCIVATGGGIVERMDNRQWLADKRVVYLQASWESIAQRLKEDQSRPIWADQTRDKQALLESRLSKYLEIASYTINTEQLSPQKIVDQIISFSSFNYE</sequence>
<dbReference type="PANTHER" id="PTHR21087">
    <property type="entry name" value="SHIKIMATE KINASE"/>
    <property type="match status" value="1"/>
</dbReference>